<evidence type="ECO:0000313" key="2">
    <source>
        <dbReference type="EMBL" id="KAJ1144910.1"/>
    </source>
</evidence>
<keyword evidence="3" id="KW-1185">Reference proteome</keyword>
<dbReference type="Proteomes" id="UP001066276">
    <property type="component" value="Chromosome 6"/>
</dbReference>
<dbReference type="AlphaFoldDB" id="A0AAV7R0B2"/>
<protein>
    <submittedName>
        <fullName evidence="2">Uncharacterized protein</fullName>
    </submittedName>
</protein>
<feature type="region of interest" description="Disordered" evidence="1">
    <location>
        <begin position="1"/>
        <end position="103"/>
    </location>
</feature>
<comment type="caution">
    <text evidence="2">The sequence shown here is derived from an EMBL/GenBank/DDBJ whole genome shotgun (WGS) entry which is preliminary data.</text>
</comment>
<name>A0AAV7R0B2_PLEWA</name>
<accession>A0AAV7R0B2</accession>
<reference evidence="2" key="1">
    <citation type="journal article" date="2022" name="bioRxiv">
        <title>Sequencing and chromosome-scale assembly of the giantPleurodeles waltlgenome.</title>
        <authorList>
            <person name="Brown T."/>
            <person name="Elewa A."/>
            <person name="Iarovenko S."/>
            <person name="Subramanian E."/>
            <person name="Araus A.J."/>
            <person name="Petzold A."/>
            <person name="Susuki M."/>
            <person name="Suzuki K.-i.T."/>
            <person name="Hayashi T."/>
            <person name="Toyoda A."/>
            <person name="Oliveira C."/>
            <person name="Osipova E."/>
            <person name="Leigh N.D."/>
            <person name="Simon A."/>
            <person name="Yun M.H."/>
        </authorList>
    </citation>
    <scope>NUCLEOTIDE SEQUENCE</scope>
    <source>
        <strain evidence="2">20211129_DDA</strain>
        <tissue evidence="2">Liver</tissue>
    </source>
</reference>
<gene>
    <name evidence="2" type="ORF">NDU88_011204</name>
</gene>
<organism evidence="2 3">
    <name type="scientific">Pleurodeles waltl</name>
    <name type="common">Iberian ribbed newt</name>
    <dbReference type="NCBI Taxonomy" id="8319"/>
    <lineage>
        <taxon>Eukaryota</taxon>
        <taxon>Metazoa</taxon>
        <taxon>Chordata</taxon>
        <taxon>Craniata</taxon>
        <taxon>Vertebrata</taxon>
        <taxon>Euteleostomi</taxon>
        <taxon>Amphibia</taxon>
        <taxon>Batrachia</taxon>
        <taxon>Caudata</taxon>
        <taxon>Salamandroidea</taxon>
        <taxon>Salamandridae</taxon>
        <taxon>Pleurodelinae</taxon>
        <taxon>Pleurodeles</taxon>
    </lineage>
</organism>
<evidence type="ECO:0000256" key="1">
    <source>
        <dbReference type="SAM" id="MobiDB-lite"/>
    </source>
</evidence>
<proteinExistence type="predicted"/>
<sequence length="103" mass="11228">MQPRSALTARPPGAPGGALLPPSLVCHGCRRIPQFRGAPRLSQGRPKHEPQGSRPVLRPSVTERCPRRRKRSPGSSSSDHCTPQDSQHRPEDLTSESPPKTPD</sequence>
<dbReference type="EMBL" id="JANPWB010000010">
    <property type="protein sequence ID" value="KAJ1144910.1"/>
    <property type="molecule type" value="Genomic_DNA"/>
</dbReference>
<feature type="compositionally biased region" description="Low complexity" evidence="1">
    <location>
        <begin position="1"/>
        <end position="24"/>
    </location>
</feature>
<evidence type="ECO:0000313" key="3">
    <source>
        <dbReference type="Proteomes" id="UP001066276"/>
    </source>
</evidence>